<evidence type="ECO:0000313" key="10">
    <source>
        <dbReference type="Proteomes" id="UP001200430"/>
    </source>
</evidence>
<keyword evidence="5 8" id="KW-0812">Transmembrane</keyword>
<evidence type="ECO:0000256" key="2">
    <source>
        <dbReference type="ARBA" id="ARBA00009142"/>
    </source>
</evidence>
<comment type="caution">
    <text evidence="9">The sequence shown here is derived from an EMBL/GenBank/DDBJ whole genome shotgun (WGS) entry which is preliminary data.</text>
</comment>
<sequence>MHLDSFQILALALSGLIAGLSKSALPGTAILMVPLMASAFPAKLSVGLSLPILIAADIVSAPSYRFEAAKERRLILTLLAGAVVGIGLGCLLMERIDGELFRSVIGWVVLSMLGLRILSSRRKKEGSTSEGMRPSLRFIFGLAAGTATALANVAGPIISLHMIMSGLPKRRFIAASVWFFLVANVLKVPFYWSIGIVNPNTLKADLIAAPFVALGVWSGLKLVGRIKQNLFITVVTVLTFVAAIRLILN</sequence>
<evidence type="ECO:0000256" key="7">
    <source>
        <dbReference type="ARBA" id="ARBA00023136"/>
    </source>
</evidence>
<keyword evidence="4 8" id="KW-1003">Cell membrane</keyword>
<dbReference type="PANTHER" id="PTHR30269">
    <property type="entry name" value="TRANSMEMBRANE PROTEIN YFCA"/>
    <property type="match status" value="1"/>
</dbReference>
<evidence type="ECO:0000256" key="1">
    <source>
        <dbReference type="ARBA" id="ARBA00004651"/>
    </source>
</evidence>
<feature type="transmembrane region" description="Helical" evidence="8">
    <location>
        <begin position="138"/>
        <end position="160"/>
    </location>
</feature>
<dbReference type="RefSeq" id="WP_236099293.1">
    <property type="nucleotide sequence ID" value="NZ_JAKGUD010000006.1"/>
</dbReference>
<keyword evidence="7 8" id="KW-0472">Membrane</keyword>
<evidence type="ECO:0000256" key="4">
    <source>
        <dbReference type="ARBA" id="ARBA00022475"/>
    </source>
</evidence>
<evidence type="ECO:0000256" key="3">
    <source>
        <dbReference type="ARBA" id="ARBA00022448"/>
    </source>
</evidence>
<accession>A0ABS9EN09</accession>
<keyword evidence="6 8" id="KW-1133">Transmembrane helix</keyword>
<dbReference type="PANTHER" id="PTHR30269:SF23">
    <property type="entry name" value="MEMBRANE TRANSPORTER PROTEIN YDHB-RELATED"/>
    <property type="match status" value="1"/>
</dbReference>
<feature type="transmembrane region" description="Helical" evidence="8">
    <location>
        <begin position="74"/>
        <end position="94"/>
    </location>
</feature>
<feature type="transmembrane region" description="Helical" evidence="8">
    <location>
        <begin position="42"/>
        <end position="62"/>
    </location>
</feature>
<feature type="transmembrane region" description="Helical" evidence="8">
    <location>
        <begin position="230"/>
        <end position="248"/>
    </location>
</feature>
<keyword evidence="3" id="KW-0813">Transport</keyword>
<proteinExistence type="inferred from homology"/>
<dbReference type="InterPro" id="IPR002781">
    <property type="entry name" value="TM_pro_TauE-like"/>
</dbReference>
<evidence type="ECO:0000256" key="5">
    <source>
        <dbReference type="ARBA" id="ARBA00022692"/>
    </source>
</evidence>
<dbReference type="InterPro" id="IPR052017">
    <property type="entry name" value="TSUP"/>
</dbReference>
<feature type="transmembrane region" description="Helical" evidence="8">
    <location>
        <begin position="206"/>
        <end position="224"/>
    </location>
</feature>
<reference evidence="9 10" key="1">
    <citation type="submission" date="2022-01" db="EMBL/GenBank/DDBJ databases">
        <title>Dethiosulfovibrio faecalis sp. nov., a novel proteolytic, non-sulfur-reducing bacterium isolated from a marine aquaculture solid waste bioreactor.</title>
        <authorList>
            <person name="Grabowski S."/>
            <person name="Apolinario E."/>
            <person name="Schneider N."/>
            <person name="Marshall C.W."/>
            <person name="Sowers K.R."/>
        </authorList>
    </citation>
    <scope>NUCLEOTIDE SEQUENCE [LARGE SCALE GENOMIC DNA]</scope>
    <source>
        <strain evidence="9 10">DSM 12537</strain>
    </source>
</reference>
<feature type="transmembrane region" description="Helical" evidence="8">
    <location>
        <begin position="172"/>
        <end position="194"/>
    </location>
</feature>
<dbReference type="Pfam" id="PF01925">
    <property type="entry name" value="TauE"/>
    <property type="match status" value="1"/>
</dbReference>
<organism evidence="9 10">
    <name type="scientific">Dethiosulfovibrio marinus</name>
    <dbReference type="NCBI Taxonomy" id="133532"/>
    <lineage>
        <taxon>Bacteria</taxon>
        <taxon>Thermotogati</taxon>
        <taxon>Synergistota</taxon>
        <taxon>Synergistia</taxon>
        <taxon>Synergistales</taxon>
        <taxon>Dethiosulfovibrionaceae</taxon>
        <taxon>Dethiosulfovibrio</taxon>
    </lineage>
</organism>
<name>A0ABS9EN09_9BACT</name>
<dbReference type="Proteomes" id="UP001200430">
    <property type="component" value="Unassembled WGS sequence"/>
</dbReference>
<comment type="similarity">
    <text evidence="2 8">Belongs to the 4-toluene sulfonate uptake permease (TSUP) (TC 2.A.102) family.</text>
</comment>
<evidence type="ECO:0000256" key="6">
    <source>
        <dbReference type="ARBA" id="ARBA00022989"/>
    </source>
</evidence>
<feature type="transmembrane region" description="Helical" evidence="8">
    <location>
        <begin position="100"/>
        <end position="118"/>
    </location>
</feature>
<protein>
    <recommendedName>
        <fullName evidence="8">Probable membrane transporter protein</fullName>
    </recommendedName>
</protein>
<dbReference type="EMBL" id="JAKGUD010000006">
    <property type="protein sequence ID" value="MCF4142570.1"/>
    <property type="molecule type" value="Genomic_DNA"/>
</dbReference>
<keyword evidence="10" id="KW-1185">Reference proteome</keyword>
<evidence type="ECO:0000256" key="8">
    <source>
        <dbReference type="RuleBase" id="RU363041"/>
    </source>
</evidence>
<evidence type="ECO:0000313" key="9">
    <source>
        <dbReference type="EMBL" id="MCF4142570.1"/>
    </source>
</evidence>
<gene>
    <name evidence="9" type="ORF">L2W38_07055</name>
</gene>
<comment type="subcellular location">
    <subcellularLocation>
        <location evidence="1 8">Cell membrane</location>
        <topology evidence="1 8">Multi-pass membrane protein</topology>
    </subcellularLocation>
</comment>